<feature type="transmembrane region" description="Helical" evidence="1">
    <location>
        <begin position="27"/>
        <end position="48"/>
    </location>
</feature>
<accession>A0A1G9TME7</accession>
<evidence type="ECO:0000256" key="1">
    <source>
        <dbReference type="SAM" id="Phobius"/>
    </source>
</evidence>
<keyword evidence="1" id="KW-1133">Transmembrane helix</keyword>
<feature type="transmembrane region" description="Helical" evidence="1">
    <location>
        <begin position="185"/>
        <end position="204"/>
    </location>
</feature>
<keyword evidence="1" id="KW-0472">Membrane</keyword>
<dbReference type="Proteomes" id="UP000199451">
    <property type="component" value="Unassembled WGS sequence"/>
</dbReference>
<dbReference type="OrthoDB" id="252570at2157"/>
<dbReference type="AlphaFoldDB" id="A0A1G9TME7"/>
<keyword evidence="1" id="KW-0812">Transmembrane</keyword>
<evidence type="ECO:0000313" key="3">
    <source>
        <dbReference type="Proteomes" id="UP000199451"/>
    </source>
</evidence>
<dbReference type="InterPro" id="IPR007404">
    <property type="entry name" value="YdjM-like"/>
</dbReference>
<protein>
    <submittedName>
        <fullName evidence="2">LexA-binding, inner membrane-associated putative hydrolase</fullName>
    </submittedName>
</protein>
<dbReference type="EMBL" id="FNHL01000002">
    <property type="protein sequence ID" value="SDM48946.1"/>
    <property type="molecule type" value="Genomic_DNA"/>
</dbReference>
<feature type="transmembrane region" description="Helical" evidence="1">
    <location>
        <begin position="54"/>
        <end position="71"/>
    </location>
</feature>
<name>A0A1G9TME7_9EURY</name>
<dbReference type="GO" id="GO:0016787">
    <property type="term" value="F:hydrolase activity"/>
    <property type="evidence" value="ECO:0007669"/>
    <property type="project" value="UniProtKB-KW"/>
</dbReference>
<sequence>MPSTLVHVAVAGLVGVALLREEFTPRALAVVLFAAAFIDSDAFVGLYLGGAHRSLFHTLLLPLLLVALVGYDSRLRGDASFLRRRWGDHGVRVAWVAVAGLTFGGIFPDLFTNGVNAFYPLHDSFYTVNGRALLSNQRGFVQTFVDLAPAEPRPTTETLHYSTGVDPQHGAEQGPVERVFPLAMAGWQLMLITLGGVVMGSRLWEFYRS</sequence>
<dbReference type="Pfam" id="PF04307">
    <property type="entry name" value="YdjM"/>
    <property type="match status" value="1"/>
</dbReference>
<reference evidence="3" key="1">
    <citation type="submission" date="2016-10" db="EMBL/GenBank/DDBJ databases">
        <authorList>
            <person name="Varghese N."/>
            <person name="Submissions S."/>
        </authorList>
    </citation>
    <scope>NUCLEOTIDE SEQUENCE [LARGE SCALE GENOMIC DNA]</scope>
    <source>
        <strain evidence="3">CGMCC 1.10119</strain>
    </source>
</reference>
<gene>
    <name evidence="2" type="ORF">SAMN04487949_1834</name>
</gene>
<keyword evidence="2" id="KW-0378">Hydrolase</keyword>
<feature type="transmembrane region" description="Helical" evidence="1">
    <location>
        <begin position="92"/>
        <end position="111"/>
    </location>
</feature>
<evidence type="ECO:0000313" key="2">
    <source>
        <dbReference type="EMBL" id="SDM48946.1"/>
    </source>
</evidence>
<proteinExistence type="predicted"/>
<keyword evidence="3" id="KW-1185">Reference proteome</keyword>
<organism evidence="2 3">
    <name type="scientific">Halogranum gelatinilyticum</name>
    <dbReference type="NCBI Taxonomy" id="660521"/>
    <lineage>
        <taxon>Archaea</taxon>
        <taxon>Methanobacteriati</taxon>
        <taxon>Methanobacteriota</taxon>
        <taxon>Stenosarchaea group</taxon>
        <taxon>Halobacteria</taxon>
        <taxon>Halobacteriales</taxon>
        <taxon>Haloferacaceae</taxon>
    </lineage>
</organism>
<dbReference type="RefSeq" id="WP_089696862.1">
    <property type="nucleotide sequence ID" value="NZ_FNHL01000002.1"/>
</dbReference>